<dbReference type="PROSITE" id="PS52035">
    <property type="entry name" value="PEPTIDASE_M14"/>
    <property type="match status" value="1"/>
</dbReference>
<dbReference type="FunFam" id="3.30.70.340:FF:000002">
    <property type="entry name" value="Carboxypeptidase A"/>
    <property type="match status" value="1"/>
</dbReference>
<dbReference type="PROSITE" id="PS00132">
    <property type="entry name" value="CARBOXYPEPT_ZN_1"/>
    <property type="match status" value="1"/>
</dbReference>
<evidence type="ECO:0000256" key="10">
    <source>
        <dbReference type="ARBA" id="ARBA00023157"/>
    </source>
</evidence>
<dbReference type="Proteomes" id="UP000801492">
    <property type="component" value="Unassembled WGS sequence"/>
</dbReference>
<keyword evidence="9" id="KW-0482">Metalloprotease</keyword>
<dbReference type="PANTHER" id="PTHR11705:SF140">
    <property type="entry name" value="FI02848P-RELATED"/>
    <property type="match status" value="1"/>
</dbReference>
<evidence type="ECO:0000256" key="9">
    <source>
        <dbReference type="ARBA" id="ARBA00023049"/>
    </source>
</evidence>
<dbReference type="FunFam" id="3.40.630.10:FF:000001">
    <property type="entry name" value="Carboxypeptidase B"/>
    <property type="match status" value="1"/>
</dbReference>
<evidence type="ECO:0000256" key="6">
    <source>
        <dbReference type="ARBA" id="ARBA00022729"/>
    </source>
</evidence>
<evidence type="ECO:0000256" key="1">
    <source>
        <dbReference type="ARBA" id="ARBA00001947"/>
    </source>
</evidence>
<dbReference type="InterPro" id="IPR057246">
    <property type="entry name" value="CARBOXYPEPT_ZN_1"/>
</dbReference>
<comment type="similarity">
    <text evidence="2 12">Belongs to the peptidase M14 family.</text>
</comment>
<feature type="signal peptide" evidence="13">
    <location>
        <begin position="1"/>
        <end position="19"/>
    </location>
</feature>
<sequence>KSIMRYLLILMGVVAAIWAEQFSYEGYRVFRLHISNENQLRALASFNKDEIFDFWSSLRFDGKPTDVMVKPETQQILGWFLTATGIRYEILIDNVEDAVQKERIIQQRASLMPEGISFTKYNRHDEINAYLNQMVREHPDIASLESAGKSYEGRDLKVLKISTDPSANKPVIFVDAGIHAREWLAPAQACYIINQLVEVAENRKLLDKVDWYVLPVVNPDGYEYSHTHERFWRKSRSVGRICNGTDGNRNFGFHWGGAGASKEECSGNYMGPSPFSEPETQAVRDFILKYKNNIKLYLTFHSYGQFLLYPWGFTAELPENSEELQQLGEQVALAIRQVQGTTYIVGSSTNVLYLAAGGSDDWAKGVAGVELVYTIELPGGSEGFDPPPEDIMKYLPETWEGCKVYNQYIEEKFGK</sequence>
<dbReference type="PRINTS" id="PR00765">
    <property type="entry name" value="CRBOXYPTASEA"/>
</dbReference>
<keyword evidence="3" id="KW-0121">Carboxypeptidase</keyword>
<dbReference type="GO" id="GO:0004181">
    <property type="term" value="F:metallocarboxypeptidase activity"/>
    <property type="evidence" value="ECO:0007669"/>
    <property type="project" value="InterPro"/>
</dbReference>
<dbReference type="Gene3D" id="3.40.630.10">
    <property type="entry name" value="Zn peptidases"/>
    <property type="match status" value="1"/>
</dbReference>
<keyword evidence="10" id="KW-1015">Disulfide bond</keyword>
<accession>A0A8K0GAV1</accession>
<dbReference type="GO" id="GO:0005615">
    <property type="term" value="C:extracellular space"/>
    <property type="evidence" value="ECO:0007669"/>
    <property type="project" value="TreeGrafter"/>
</dbReference>
<evidence type="ECO:0000259" key="14">
    <source>
        <dbReference type="PROSITE" id="PS52035"/>
    </source>
</evidence>
<evidence type="ECO:0000313" key="16">
    <source>
        <dbReference type="Proteomes" id="UP000801492"/>
    </source>
</evidence>
<feature type="domain" description="Peptidase M14" evidence="14">
    <location>
        <begin position="120"/>
        <end position="409"/>
    </location>
</feature>
<keyword evidence="5" id="KW-0479">Metal-binding</keyword>
<evidence type="ECO:0000256" key="8">
    <source>
        <dbReference type="ARBA" id="ARBA00022833"/>
    </source>
</evidence>
<dbReference type="CDD" id="cd03860">
    <property type="entry name" value="M14_CP_A-B_like"/>
    <property type="match status" value="1"/>
</dbReference>
<keyword evidence="7" id="KW-0378">Hydrolase</keyword>
<dbReference type="OrthoDB" id="3626597at2759"/>
<comment type="cofactor">
    <cofactor evidence="1">
        <name>Zn(2+)</name>
        <dbReference type="ChEBI" id="CHEBI:29105"/>
    </cofactor>
</comment>
<dbReference type="SMART" id="SM00631">
    <property type="entry name" value="Zn_pept"/>
    <property type="match status" value="1"/>
</dbReference>
<name>A0A8K0GAV1_IGNLU</name>
<reference evidence="15" key="1">
    <citation type="submission" date="2019-08" db="EMBL/GenBank/DDBJ databases">
        <title>The genome of the North American firefly Photinus pyralis.</title>
        <authorList>
            <consortium name="Photinus pyralis genome working group"/>
            <person name="Fallon T.R."/>
            <person name="Sander Lower S.E."/>
            <person name="Weng J.-K."/>
        </authorList>
    </citation>
    <scope>NUCLEOTIDE SEQUENCE</scope>
    <source>
        <strain evidence="15">TRF0915ILg1</strain>
        <tissue evidence="15">Whole body</tissue>
    </source>
</reference>
<evidence type="ECO:0000313" key="15">
    <source>
        <dbReference type="EMBL" id="KAF2891658.1"/>
    </source>
</evidence>
<dbReference type="InterPro" id="IPR000834">
    <property type="entry name" value="Peptidase_M14"/>
</dbReference>
<dbReference type="InterPro" id="IPR003146">
    <property type="entry name" value="M14A_act_pep"/>
</dbReference>
<dbReference type="Pfam" id="PF00246">
    <property type="entry name" value="Peptidase_M14"/>
    <property type="match status" value="1"/>
</dbReference>
<protein>
    <recommendedName>
        <fullName evidence="11">Zinc carboxypeptidase A 1</fullName>
    </recommendedName>
</protein>
<keyword evidence="16" id="KW-1185">Reference proteome</keyword>
<proteinExistence type="inferred from homology"/>
<evidence type="ECO:0000256" key="7">
    <source>
        <dbReference type="ARBA" id="ARBA00022801"/>
    </source>
</evidence>
<evidence type="ECO:0000256" key="4">
    <source>
        <dbReference type="ARBA" id="ARBA00022670"/>
    </source>
</evidence>
<dbReference type="EMBL" id="VTPC01025968">
    <property type="protein sequence ID" value="KAF2891658.1"/>
    <property type="molecule type" value="Genomic_DNA"/>
</dbReference>
<evidence type="ECO:0000256" key="3">
    <source>
        <dbReference type="ARBA" id="ARBA00022645"/>
    </source>
</evidence>
<keyword evidence="6 13" id="KW-0732">Signal</keyword>
<feature type="chain" id="PRO_5035425531" description="Zinc carboxypeptidase A 1" evidence="13">
    <location>
        <begin position="20"/>
        <end position="415"/>
    </location>
</feature>
<dbReference type="Pfam" id="PF02244">
    <property type="entry name" value="Propep_M14"/>
    <property type="match status" value="1"/>
</dbReference>
<dbReference type="SUPFAM" id="SSF53187">
    <property type="entry name" value="Zn-dependent exopeptidases"/>
    <property type="match status" value="1"/>
</dbReference>
<comment type="caution">
    <text evidence="15">The sequence shown here is derived from an EMBL/GenBank/DDBJ whole genome shotgun (WGS) entry which is preliminary data.</text>
</comment>
<dbReference type="GO" id="GO:0008270">
    <property type="term" value="F:zinc ion binding"/>
    <property type="evidence" value="ECO:0007669"/>
    <property type="project" value="InterPro"/>
</dbReference>
<feature type="non-terminal residue" evidence="15">
    <location>
        <position position="415"/>
    </location>
</feature>
<evidence type="ECO:0000256" key="12">
    <source>
        <dbReference type="PROSITE-ProRule" id="PRU01379"/>
    </source>
</evidence>
<dbReference type="Gene3D" id="3.30.70.340">
    <property type="entry name" value="Metallocarboxypeptidase-like"/>
    <property type="match status" value="1"/>
</dbReference>
<gene>
    <name evidence="15" type="ORF">ILUMI_14515</name>
</gene>
<dbReference type="SUPFAM" id="SSF54897">
    <property type="entry name" value="Protease propeptides/inhibitors"/>
    <property type="match status" value="1"/>
</dbReference>
<evidence type="ECO:0000256" key="11">
    <source>
        <dbReference type="ARBA" id="ARBA00069039"/>
    </source>
</evidence>
<dbReference type="InterPro" id="IPR036990">
    <property type="entry name" value="M14A-like_propep"/>
</dbReference>
<dbReference type="AlphaFoldDB" id="A0A8K0GAV1"/>
<keyword evidence="8" id="KW-0862">Zinc</keyword>
<dbReference type="PANTHER" id="PTHR11705">
    <property type="entry name" value="PROTEASE FAMILY M14 CARBOXYPEPTIDASE A,B"/>
    <property type="match status" value="1"/>
</dbReference>
<evidence type="ECO:0000256" key="13">
    <source>
        <dbReference type="SAM" id="SignalP"/>
    </source>
</evidence>
<feature type="active site" description="Proton donor/acceptor" evidence="12">
    <location>
        <position position="376"/>
    </location>
</feature>
<dbReference type="GO" id="GO:0006508">
    <property type="term" value="P:proteolysis"/>
    <property type="evidence" value="ECO:0007669"/>
    <property type="project" value="UniProtKB-KW"/>
</dbReference>
<evidence type="ECO:0000256" key="5">
    <source>
        <dbReference type="ARBA" id="ARBA00022723"/>
    </source>
</evidence>
<keyword evidence="4" id="KW-0645">Protease</keyword>
<evidence type="ECO:0000256" key="2">
    <source>
        <dbReference type="ARBA" id="ARBA00005988"/>
    </source>
</evidence>
<organism evidence="15 16">
    <name type="scientific">Ignelater luminosus</name>
    <name type="common">Cucubano</name>
    <name type="synonym">Pyrophorus luminosus</name>
    <dbReference type="NCBI Taxonomy" id="2038154"/>
    <lineage>
        <taxon>Eukaryota</taxon>
        <taxon>Metazoa</taxon>
        <taxon>Ecdysozoa</taxon>
        <taxon>Arthropoda</taxon>
        <taxon>Hexapoda</taxon>
        <taxon>Insecta</taxon>
        <taxon>Pterygota</taxon>
        <taxon>Neoptera</taxon>
        <taxon>Endopterygota</taxon>
        <taxon>Coleoptera</taxon>
        <taxon>Polyphaga</taxon>
        <taxon>Elateriformia</taxon>
        <taxon>Elateroidea</taxon>
        <taxon>Elateridae</taxon>
        <taxon>Agrypninae</taxon>
        <taxon>Pyrophorini</taxon>
        <taxon>Ignelater</taxon>
    </lineage>
</organism>